<dbReference type="Gene3D" id="1.10.3370.10">
    <property type="entry name" value="SecY subunit domain"/>
    <property type="match status" value="1"/>
</dbReference>
<dbReference type="EMBL" id="JAGSOJ010000002">
    <property type="protein sequence ID" value="MCM1989665.1"/>
    <property type="molecule type" value="Genomic_DNA"/>
</dbReference>
<evidence type="ECO:0000256" key="5">
    <source>
        <dbReference type="ARBA" id="ARBA00022927"/>
    </source>
</evidence>
<dbReference type="FunFam" id="1.10.3370.10:FF:000001">
    <property type="entry name" value="Preprotein translocase subunit SecY"/>
    <property type="match status" value="1"/>
</dbReference>
<reference evidence="12" key="1">
    <citation type="journal article" date="2021" name="mSystems">
        <title>Bacteria and Archaea Synergistically Convert Glycine Betaine to Biogenic Methane in the Formosa Cold Seep of the South China Sea.</title>
        <authorList>
            <person name="Li L."/>
            <person name="Zhang W."/>
            <person name="Zhang S."/>
            <person name="Song L."/>
            <person name="Sun Q."/>
            <person name="Zhang H."/>
            <person name="Xiang H."/>
            <person name="Dong X."/>
        </authorList>
    </citation>
    <scope>NUCLEOTIDE SEQUENCE</scope>
    <source>
        <strain evidence="12">ZWT</strain>
    </source>
</reference>
<keyword evidence="8 10" id="KW-0472">Membrane</keyword>
<proteinExistence type="inferred from homology"/>
<keyword evidence="13" id="KW-1185">Reference proteome</keyword>
<evidence type="ECO:0000256" key="11">
    <source>
        <dbReference type="RuleBase" id="RU004349"/>
    </source>
</evidence>
<evidence type="ECO:0000256" key="6">
    <source>
        <dbReference type="ARBA" id="ARBA00022989"/>
    </source>
</evidence>
<dbReference type="GO" id="GO:0005886">
    <property type="term" value="C:plasma membrane"/>
    <property type="evidence" value="ECO:0007669"/>
    <property type="project" value="UniProtKB-SubCell"/>
</dbReference>
<evidence type="ECO:0000313" key="12">
    <source>
        <dbReference type="EMBL" id="MCM1989665.1"/>
    </source>
</evidence>
<keyword evidence="3 10" id="KW-0813">Transport</keyword>
<dbReference type="GO" id="GO:0065002">
    <property type="term" value="P:intracellular protein transmembrane transport"/>
    <property type="evidence" value="ECO:0007669"/>
    <property type="project" value="UniProtKB-UniRule"/>
</dbReference>
<evidence type="ECO:0000256" key="3">
    <source>
        <dbReference type="ARBA" id="ARBA00022448"/>
    </source>
</evidence>
<dbReference type="PROSITE" id="PS00756">
    <property type="entry name" value="SECY_2"/>
    <property type="match status" value="1"/>
</dbReference>
<dbReference type="PANTHER" id="PTHR10906">
    <property type="entry name" value="SECY/SEC61-ALPHA FAMILY MEMBER"/>
    <property type="match status" value="1"/>
</dbReference>
<dbReference type="InterPro" id="IPR023201">
    <property type="entry name" value="SecY_dom_sf"/>
</dbReference>
<feature type="transmembrane region" description="Helical" evidence="10">
    <location>
        <begin position="116"/>
        <end position="138"/>
    </location>
</feature>
<comment type="subcellular location">
    <subcellularLocation>
        <location evidence="10">Cell membrane</location>
        <topology evidence="10">Multi-pass membrane protein</topology>
    </subcellularLocation>
    <subcellularLocation>
        <location evidence="1">Membrane</location>
        <topology evidence="1">Multi-pass membrane protein</topology>
    </subcellularLocation>
</comment>
<gene>
    <name evidence="10 12" type="primary">secY</name>
    <name evidence="12" type="ORF">KDK92_07935</name>
</gene>
<dbReference type="InterPro" id="IPR026593">
    <property type="entry name" value="SecY"/>
</dbReference>
<keyword evidence="7 10" id="KW-0811">Translocation</keyword>
<feature type="transmembrane region" description="Helical" evidence="10">
    <location>
        <begin position="18"/>
        <end position="36"/>
    </location>
</feature>
<comment type="function">
    <text evidence="10">The central subunit of the protein translocation channel SecYEG. Consists of two halves formed by TMs 1-5 and 6-10. These two domains form a lateral gate at the front which open onto the bilayer between TMs 2 and 7, and are clamped together by SecE at the back. The channel is closed by both a pore ring composed of hydrophobic SecY resides and a short helix (helix 2A) on the extracellular side of the membrane which forms a plug. The plug probably moves laterally to allow the channel to open. The ring and the pore may move independently.</text>
</comment>
<evidence type="ECO:0000256" key="10">
    <source>
        <dbReference type="HAMAP-Rule" id="MF_01465"/>
    </source>
</evidence>
<keyword evidence="10" id="KW-1003">Cell membrane</keyword>
<dbReference type="Pfam" id="PF00344">
    <property type="entry name" value="SecY"/>
    <property type="match status" value="1"/>
</dbReference>
<comment type="similarity">
    <text evidence="2 10 11">Belongs to the SecY/SEC61-alpha family.</text>
</comment>
<dbReference type="Proteomes" id="UP001056429">
    <property type="component" value="Unassembled WGS sequence"/>
</dbReference>
<dbReference type="SUPFAM" id="SSF103491">
    <property type="entry name" value="Preprotein translocase SecY subunit"/>
    <property type="match status" value="1"/>
</dbReference>
<name>A0A9J6P0N3_9CLOT</name>
<dbReference type="PIRSF" id="PIRSF004557">
    <property type="entry name" value="SecY"/>
    <property type="match status" value="1"/>
</dbReference>
<comment type="subunit">
    <text evidence="10">Component of the Sec protein translocase complex. Heterotrimer consisting of SecY, SecE and SecG subunits. The heterotrimers can form oligomers, although 1 heterotrimer is thought to be able to translocate proteins. Interacts with the ribosome. Interacts with SecDF, and other proteins may be involved. Interacts with SecA.</text>
</comment>
<reference evidence="12" key="2">
    <citation type="submission" date="2021-04" db="EMBL/GenBank/DDBJ databases">
        <authorList>
            <person name="Dong X."/>
        </authorList>
    </citation>
    <scope>NUCLEOTIDE SEQUENCE</scope>
    <source>
        <strain evidence="12">ZWT</strain>
    </source>
</reference>
<feature type="transmembrane region" description="Helical" evidence="10">
    <location>
        <begin position="71"/>
        <end position="96"/>
    </location>
</feature>
<dbReference type="PRINTS" id="PR00303">
    <property type="entry name" value="SECYTRNLCASE"/>
</dbReference>
<dbReference type="HAMAP" id="MF_01465">
    <property type="entry name" value="SecY"/>
    <property type="match status" value="1"/>
</dbReference>
<feature type="transmembrane region" description="Helical" evidence="10">
    <location>
        <begin position="362"/>
        <end position="383"/>
    </location>
</feature>
<keyword evidence="5 10" id="KW-0653">Protein transport</keyword>
<evidence type="ECO:0000256" key="8">
    <source>
        <dbReference type="ARBA" id="ARBA00023136"/>
    </source>
</evidence>
<organism evidence="12 13">
    <name type="scientific">Oceanirhabdus seepicola</name>
    <dbReference type="NCBI Taxonomy" id="2828781"/>
    <lineage>
        <taxon>Bacteria</taxon>
        <taxon>Bacillati</taxon>
        <taxon>Bacillota</taxon>
        <taxon>Clostridia</taxon>
        <taxon>Eubacteriales</taxon>
        <taxon>Clostridiaceae</taxon>
        <taxon>Oceanirhabdus</taxon>
    </lineage>
</organism>
<evidence type="ECO:0000313" key="13">
    <source>
        <dbReference type="Proteomes" id="UP001056429"/>
    </source>
</evidence>
<feature type="transmembrane region" description="Helical" evidence="10">
    <location>
        <begin position="389"/>
        <end position="410"/>
    </location>
</feature>
<evidence type="ECO:0000256" key="4">
    <source>
        <dbReference type="ARBA" id="ARBA00022692"/>
    </source>
</evidence>
<feature type="transmembrane region" description="Helical" evidence="10">
    <location>
        <begin position="170"/>
        <end position="187"/>
    </location>
</feature>
<evidence type="ECO:0000256" key="1">
    <source>
        <dbReference type="ARBA" id="ARBA00004141"/>
    </source>
</evidence>
<keyword evidence="6 10" id="KW-1133">Transmembrane helix</keyword>
<feature type="transmembrane region" description="Helical" evidence="10">
    <location>
        <begin position="303"/>
        <end position="322"/>
    </location>
</feature>
<dbReference type="InterPro" id="IPR030659">
    <property type="entry name" value="SecY_CS"/>
</dbReference>
<dbReference type="NCBIfam" id="TIGR00967">
    <property type="entry name" value="3a0501s007"/>
    <property type="match status" value="1"/>
</dbReference>
<feature type="transmembrane region" description="Helical" evidence="10">
    <location>
        <begin position="144"/>
        <end position="163"/>
    </location>
</feature>
<dbReference type="InterPro" id="IPR002208">
    <property type="entry name" value="SecY/SEC61-alpha"/>
</dbReference>
<sequence>MLSTLRNAWKVPELRKRILFTIMMVVIVRLIAHITVPGVDATALAKQISETGGLMSFYNLFSGGAFSQMSIIALSVTPYINASIIFSLLTVAIPSLENMQKEGAEGRKKIQKYTKYASIFFAIVMSIGVIGLISNYGVIKDTSFWTYFTIVVALVTGSVILVWLGEQITAYGLGNGVSLIIFANIISRLPQQTIGLYASKEADPVVITLYLAILLGLLLCVVITNMAERRIPVQYAGKAVGNKVTRGQSSHIPVNVNGSAVISIIFAMSVMSFLPTIASLFAADSSFAKFIKESPYSIFNTNSILYPIIMFLLVIFFCWFYTELQLKPDEMAENMHKSSGFIPGIRPGEPTRKYLETVIGRISIIGGCFAGVIAIFPVIVAMVPGLEAARFGGTSLLIMTGVALETMKLLESQLVMRHYRGFLK</sequence>
<keyword evidence="4 10" id="KW-0812">Transmembrane</keyword>
<dbReference type="GO" id="GO:0043952">
    <property type="term" value="P:protein transport by the Sec complex"/>
    <property type="evidence" value="ECO:0007669"/>
    <property type="project" value="UniProtKB-UniRule"/>
</dbReference>
<dbReference type="AlphaFoldDB" id="A0A9J6P0N3"/>
<feature type="transmembrane region" description="Helical" evidence="10">
    <location>
        <begin position="260"/>
        <end position="283"/>
    </location>
</feature>
<feature type="transmembrane region" description="Helical" evidence="10">
    <location>
        <begin position="207"/>
        <end position="227"/>
    </location>
</feature>
<dbReference type="RefSeq" id="WP_250858692.1">
    <property type="nucleotide sequence ID" value="NZ_JAGSOJ010000002.1"/>
</dbReference>
<evidence type="ECO:0000256" key="2">
    <source>
        <dbReference type="ARBA" id="ARBA00005751"/>
    </source>
</evidence>
<evidence type="ECO:0000256" key="7">
    <source>
        <dbReference type="ARBA" id="ARBA00023010"/>
    </source>
</evidence>
<comment type="caution">
    <text evidence="12">The sequence shown here is derived from an EMBL/GenBank/DDBJ whole genome shotgun (WGS) entry which is preliminary data.</text>
</comment>
<protein>
    <recommendedName>
        <fullName evidence="9 10">Protein translocase subunit SecY</fullName>
    </recommendedName>
</protein>
<accession>A0A9J6P0N3</accession>
<evidence type="ECO:0000256" key="9">
    <source>
        <dbReference type="ARBA" id="ARBA00039733"/>
    </source>
</evidence>
<dbReference type="GO" id="GO:0006605">
    <property type="term" value="P:protein targeting"/>
    <property type="evidence" value="ECO:0007669"/>
    <property type="project" value="UniProtKB-UniRule"/>
</dbReference>